<evidence type="ECO:0000313" key="3">
    <source>
        <dbReference type="Proteomes" id="UP000827986"/>
    </source>
</evidence>
<feature type="compositionally biased region" description="Basic and acidic residues" evidence="1">
    <location>
        <begin position="49"/>
        <end position="62"/>
    </location>
</feature>
<comment type="caution">
    <text evidence="2">The sequence shown here is derived from an EMBL/GenBank/DDBJ whole genome shotgun (WGS) entry which is preliminary data.</text>
</comment>
<sequence length="113" mass="11605">MAGPAGCLGPQGPVPLPWGPVSLQQASGEAGDRSDRLVAKGGKTASSQLERRWWRETGRSREPPLAAKHAPPVTGSQESAGPPQGTLLSGPLPAGSCWLTGMPACSEPRAQQS</sequence>
<gene>
    <name evidence="2" type="ORF">KIL84_016286</name>
</gene>
<name>A0A9D4AQL0_9SAUR</name>
<proteinExistence type="predicted"/>
<dbReference type="EMBL" id="JAHDVG010000487">
    <property type="protein sequence ID" value="KAH1167114.1"/>
    <property type="molecule type" value="Genomic_DNA"/>
</dbReference>
<evidence type="ECO:0000256" key="1">
    <source>
        <dbReference type="SAM" id="MobiDB-lite"/>
    </source>
</evidence>
<dbReference type="Proteomes" id="UP000827986">
    <property type="component" value="Unassembled WGS sequence"/>
</dbReference>
<evidence type="ECO:0000313" key="2">
    <source>
        <dbReference type="EMBL" id="KAH1167114.1"/>
    </source>
</evidence>
<protein>
    <submittedName>
        <fullName evidence="2">Uncharacterized protein</fullName>
    </submittedName>
</protein>
<accession>A0A9D4AQL0</accession>
<feature type="region of interest" description="Disordered" evidence="1">
    <location>
        <begin position="1"/>
        <end position="93"/>
    </location>
</feature>
<reference evidence="2" key="1">
    <citation type="submission" date="2021-09" db="EMBL/GenBank/DDBJ databases">
        <title>The genome of Mauremys mutica provides insights into the evolution of semi-aquatic lifestyle.</title>
        <authorList>
            <person name="Gong S."/>
            <person name="Gao Y."/>
        </authorList>
    </citation>
    <scope>NUCLEOTIDE SEQUENCE</scope>
    <source>
        <strain evidence="2">MM-2020</strain>
        <tissue evidence="2">Muscle</tissue>
    </source>
</reference>
<keyword evidence="3" id="KW-1185">Reference proteome</keyword>
<dbReference type="AlphaFoldDB" id="A0A9D4AQL0"/>
<organism evidence="2 3">
    <name type="scientific">Mauremys mutica</name>
    <name type="common">yellowpond turtle</name>
    <dbReference type="NCBI Taxonomy" id="74926"/>
    <lineage>
        <taxon>Eukaryota</taxon>
        <taxon>Metazoa</taxon>
        <taxon>Chordata</taxon>
        <taxon>Craniata</taxon>
        <taxon>Vertebrata</taxon>
        <taxon>Euteleostomi</taxon>
        <taxon>Archelosauria</taxon>
        <taxon>Testudinata</taxon>
        <taxon>Testudines</taxon>
        <taxon>Cryptodira</taxon>
        <taxon>Durocryptodira</taxon>
        <taxon>Testudinoidea</taxon>
        <taxon>Geoemydidae</taxon>
        <taxon>Geoemydinae</taxon>
        <taxon>Mauremys</taxon>
    </lineage>
</organism>